<evidence type="ECO:0000313" key="1">
    <source>
        <dbReference type="EMBL" id="CAD8049665.1"/>
    </source>
</evidence>
<dbReference type="AlphaFoldDB" id="A0A8S1K787"/>
<gene>
    <name evidence="1" type="ORF">PPRIM_AZ9-3.1.T0140103</name>
</gene>
<keyword evidence="2" id="KW-1185">Reference proteome</keyword>
<dbReference type="Proteomes" id="UP000688137">
    <property type="component" value="Unassembled WGS sequence"/>
</dbReference>
<dbReference type="EMBL" id="CAJJDM010000011">
    <property type="protein sequence ID" value="CAD8049665.1"/>
    <property type="molecule type" value="Genomic_DNA"/>
</dbReference>
<dbReference type="OMA" id="HNFSHYD"/>
<sequence length="139" mass="16691">MEINHLISNMYEQEIDTEEDYHNQKQWDRNMHFSLFGLHSPELSVIENCSNYGSQFDHNFSQYDNSGTKDSEIDICKSNKKIRKRKQKKSGLLSKNEFIKSFQRLEQCQSMQFFLDQLFHSVKTIKEHLQNKFVKVYNK</sequence>
<accession>A0A8S1K787</accession>
<organism evidence="1 2">
    <name type="scientific">Paramecium primaurelia</name>
    <dbReference type="NCBI Taxonomy" id="5886"/>
    <lineage>
        <taxon>Eukaryota</taxon>
        <taxon>Sar</taxon>
        <taxon>Alveolata</taxon>
        <taxon>Ciliophora</taxon>
        <taxon>Intramacronucleata</taxon>
        <taxon>Oligohymenophorea</taxon>
        <taxon>Peniculida</taxon>
        <taxon>Parameciidae</taxon>
        <taxon>Paramecium</taxon>
    </lineage>
</organism>
<name>A0A8S1K787_PARPR</name>
<comment type="caution">
    <text evidence="1">The sequence shown here is derived from an EMBL/GenBank/DDBJ whole genome shotgun (WGS) entry which is preliminary data.</text>
</comment>
<evidence type="ECO:0000313" key="2">
    <source>
        <dbReference type="Proteomes" id="UP000688137"/>
    </source>
</evidence>
<protein>
    <submittedName>
        <fullName evidence="1">Uncharacterized protein</fullName>
    </submittedName>
</protein>
<reference evidence="1" key="1">
    <citation type="submission" date="2021-01" db="EMBL/GenBank/DDBJ databases">
        <authorList>
            <consortium name="Genoscope - CEA"/>
            <person name="William W."/>
        </authorList>
    </citation>
    <scope>NUCLEOTIDE SEQUENCE</scope>
</reference>
<proteinExistence type="predicted"/>